<evidence type="ECO:0000256" key="4">
    <source>
        <dbReference type="SAM" id="MobiDB-lite"/>
    </source>
</evidence>
<dbReference type="Pfam" id="PF00566">
    <property type="entry name" value="RabGAP-TBC"/>
    <property type="match status" value="1"/>
</dbReference>
<evidence type="ECO:0000256" key="3">
    <source>
        <dbReference type="ARBA" id="ARBA00082648"/>
    </source>
</evidence>
<dbReference type="FunFam" id="1.10.8.270:FF:000032">
    <property type="entry name" value="GTPase activating protein (Gyp7)"/>
    <property type="match status" value="1"/>
</dbReference>
<feature type="compositionally biased region" description="Low complexity" evidence="4">
    <location>
        <begin position="768"/>
        <end position="779"/>
    </location>
</feature>
<dbReference type="PANTHER" id="PTHR22957">
    <property type="entry name" value="TBC1 DOMAIN FAMILY MEMBER GTPASE-ACTIVATING PROTEIN"/>
    <property type="match status" value="1"/>
</dbReference>
<evidence type="ECO:0000256" key="1">
    <source>
        <dbReference type="ARBA" id="ARBA00022468"/>
    </source>
</evidence>
<dbReference type="OrthoDB" id="10264062at2759"/>
<feature type="region of interest" description="Disordered" evidence="4">
    <location>
        <begin position="751"/>
        <end position="825"/>
    </location>
</feature>
<dbReference type="Proteomes" id="UP000192596">
    <property type="component" value="Unassembled WGS sequence"/>
</dbReference>
<gene>
    <name evidence="6" type="ORF">B0A48_14699</name>
</gene>
<organism evidence="6 7">
    <name type="scientific">Cryoendolithus antarcticus</name>
    <dbReference type="NCBI Taxonomy" id="1507870"/>
    <lineage>
        <taxon>Eukaryota</taxon>
        <taxon>Fungi</taxon>
        <taxon>Dikarya</taxon>
        <taxon>Ascomycota</taxon>
        <taxon>Pezizomycotina</taxon>
        <taxon>Dothideomycetes</taxon>
        <taxon>Dothideomycetidae</taxon>
        <taxon>Cladosporiales</taxon>
        <taxon>Cladosporiaceae</taxon>
        <taxon>Cryoendolithus</taxon>
    </lineage>
</organism>
<feature type="compositionally biased region" description="Low complexity" evidence="4">
    <location>
        <begin position="87"/>
        <end position="103"/>
    </location>
</feature>
<evidence type="ECO:0000259" key="5">
    <source>
        <dbReference type="PROSITE" id="PS50086"/>
    </source>
</evidence>
<reference evidence="7" key="1">
    <citation type="submission" date="2017-03" db="EMBL/GenBank/DDBJ databases">
        <title>Genomes of endolithic fungi from Antarctica.</title>
        <authorList>
            <person name="Coleine C."/>
            <person name="Masonjones S."/>
            <person name="Stajich J.E."/>
        </authorList>
    </citation>
    <scope>NUCLEOTIDE SEQUENCE [LARGE SCALE GENOMIC DNA]</scope>
    <source>
        <strain evidence="7">CCFEE 5527</strain>
    </source>
</reference>
<dbReference type="InParanoid" id="A0A1V8SKJ9"/>
<protein>
    <recommendedName>
        <fullName evidence="2">GTPase-activating protein GYP7</fullName>
    </recommendedName>
    <alternativeName>
        <fullName evidence="3">GAP for YPT7</fullName>
    </alternativeName>
</protein>
<dbReference type="PANTHER" id="PTHR22957:SF502">
    <property type="entry name" value="SMALL G PROTEIN SIGNALING MODULATOR 2-RELATED"/>
    <property type="match status" value="1"/>
</dbReference>
<dbReference type="SMART" id="SM00164">
    <property type="entry name" value="TBC"/>
    <property type="match status" value="1"/>
</dbReference>
<dbReference type="InterPro" id="IPR021935">
    <property type="entry name" value="SGSM1/2_RBD"/>
</dbReference>
<feature type="domain" description="Rab-GAP TBC" evidence="5">
    <location>
        <begin position="450"/>
        <end position="678"/>
    </location>
</feature>
<dbReference type="GO" id="GO:0005096">
    <property type="term" value="F:GTPase activator activity"/>
    <property type="evidence" value="ECO:0007669"/>
    <property type="project" value="UniProtKB-KW"/>
</dbReference>
<dbReference type="SUPFAM" id="SSF47923">
    <property type="entry name" value="Ypt/Rab-GAP domain of gyp1p"/>
    <property type="match status" value="2"/>
</dbReference>
<dbReference type="FunCoup" id="A0A1V8SKJ9">
    <property type="interactions" value="102"/>
</dbReference>
<evidence type="ECO:0000313" key="6">
    <source>
        <dbReference type="EMBL" id="OQN99557.1"/>
    </source>
</evidence>
<dbReference type="PROSITE" id="PS50086">
    <property type="entry name" value="TBC_RABGAP"/>
    <property type="match status" value="1"/>
</dbReference>
<dbReference type="InterPro" id="IPR000195">
    <property type="entry name" value="Rab-GAP-TBC_dom"/>
</dbReference>
<dbReference type="STRING" id="1507870.A0A1V8SKJ9"/>
<dbReference type="EMBL" id="NAJO01000039">
    <property type="protein sequence ID" value="OQN99557.1"/>
    <property type="molecule type" value="Genomic_DNA"/>
</dbReference>
<proteinExistence type="predicted"/>
<dbReference type="Gene3D" id="1.10.8.270">
    <property type="entry name" value="putative rabgap domain of human tbc1 domain family member 14 like domains"/>
    <property type="match status" value="1"/>
</dbReference>
<keyword evidence="7" id="KW-1185">Reference proteome</keyword>
<dbReference type="AlphaFoldDB" id="A0A1V8SKJ9"/>
<evidence type="ECO:0000256" key="2">
    <source>
        <dbReference type="ARBA" id="ARBA00072091"/>
    </source>
</evidence>
<dbReference type="GO" id="GO:0005737">
    <property type="term" value="C:cytoplasm"/>
    <property type="evidence" value="ECO:0007669"/>
    <property type="project" value="UniProtKB-ARBA"/>
</dbReference>
<comment type="caution">
    <text evidence="6">The sequence shown here is derived from an EMBL/GenBank/DDBJ whole genome shotgun (WGS) entry which is preliminary data.</text>
</comment>
<dbReference type="Pfam" id="PF12068">
    <property type="entry name" value="PH_RBD"/>
    <property type="match status" value="1"/>
</dbReference>
<sequence>MASASCDARPASPPSPSASFYALSDDEEGDYSTIRHARSGKGVKLLYAKSKVYVHPSPSAKDNISGYIAILEQKGPASTDAARRRASAASSSSRTSKDATSSRSDSEGLLVAWLPESGMGEAKEIYAKVELADADEPRKQSYLVPPPPVTTTHSSSVGAYAFAVPLSEIYSIAFRVPNSGWWHGSIVINTRAGDSFPALFFHDPECQSTTNERKKLQRESFSISKDGGGVYWGGDAILTWLKRYAVIERSHMDPSVYLVDPNEEDKKAFLSGAKPTPEQLRNVLEGKHKDEPGQKKDGPDPLTKALREARWTVLEKLSQVTTFTRRTAQAVAENKNLPPQVRRLMQSPQVQTVSDEFDSARLYLARWAMSIAEQAEKEKSQRIWTAQEILEMEESELGSFEILDTESLSMVDRRKPVTEKEWKGFFNSRTGRLEKTPDEVKERIFHGGLSKDDDVRKEAWLFLLGVYEWDSTADERNAKMRSLRDEYIRLKGAWWERLVDETGTLQEREWWKEQRMRIEKDVHRTDRHIPLFAGEDIAHPDPDSPFADAGTNVHLEQMKDLLLTYNEHNRDLGYVQGMSDLLAPIYAIEQDDAVAFWGFVGFMERMERNFLRDQSGMRLQLLTLDHLCRFLDPKLYDHLQKLDSTNFFFFFRMLLVWFKREFEFNDILRLWEGLWTDYYSANFHLFIAMAILEKHRDVIMEHLKGFDEVLKYVNELSGTIDLQSTIVRAEALYRRFQRMVEAIDKKGNFPKVPAVRQRLPQPPPAGPTPATGRASASASGRERTPQEGATSSEPVISPELRALLSREVPKLEKREVREHGGGVGS</sequence>
<name>A0A1V8SKJ9_9PEZI</name>
<feature type="region of interest" description="Disordered" evidence="4">
    <location>
        <begin position="1"/>
        <end position="23"/>
    </location>
</feature>
<dbReference type="Gene3D" id="1.10.472.80">
    <property type="entry name" value="Ypt/Rab-GAP domain of gyp1p, domain 3"/>
    <property type="match status" value="1"/>
</dbReference>
<feature type="region of interest" description="Disordered" evidence="4">
    <location>
        <begin position="79"/>
        <end position="103"/>
    </location>
</feature>
<accession>A0A1V8SKJ9</accession>
<dbReference type="FunFam" id="1.10.472.80:FF:000005">
    <property type="entry name" value="TBC1 domain family member 15"/>
    <property type="match status" value="1"/>
</dbReference>
<feature type="compositionally biased region" description="Basic and acidic residues" evidence="4">
    <location>
        <begin position="807"/>
        <end position="825"/>
    </location>
</feature>
<keyword evidence="1" id="KW-0343">GTPase activation</keyword>
<feature type="compositionally biased region" description="Low complexity" evidence="4">
    <location>
        <begin position="1"/>
        <end position="10"/>
    </location>
</feature>
<evidence type="ECO:0000313" key="7">
    <source>
        <dbReference type="Proteomes" id="UP000192596"/>
    </source>
</evidence>
<dbReference type="InterPro" id="IPR035969">
    <property type="entry name" value="Rab-GAP_TBC_sf"/>
</dbReference>